<gene>
    <name evidence="2" type="ORF">SAMN04487969_12445</name>
</gene>
<feature type="transmembrane region" description="Helical" evidence="1">
    <location>
        <begin position="21"/>
        <end position="39"/>
    </location>
</feature>
<protein>
    <submittedName>
        <fullName evidence="2">Uncharacterized protein</fullName>
    </submittedName>
</protein>
<evidence type="ECO:0000256" key="1">
    <source>
        <dbReference type="SAM" id="Phobius"/>
    </source>
</evidence>
<dbReference type="RefSeq" id="WP_231594069.1">
    <property type="nucleotide sequence ID" value="NZ_FONN01000024.1"/>
</dbReference>
<dbReference type="Proteomes" id="UP000183410">
    <property type="component" value="Unassembled WGS sequence"/>
</dbReference>
<keyword evidence="3" id="KW-1185">Reference proteome</keyword>
<keyword evidence="1" id="KW-0472">Membrane</keyword>
<sequence length="153" mass="17053">MEFLDFTSYDWNTWSDFLKEHWFVLAIALVVLLLIIRIVKTVVKWALVAVIVFGVIVYSGYTMEDLKAFGTKLEETTGSLKQEAISAMIGEAKNAKFTTNEDGSYTVSTDSVALTGVPGTNEVSVSYRGNDLFKLQIDETIQSIIDQAKKNKP</sequence>
<reference evidence="3" key="1">
    <citation type="submission" date="2016-10" db="EMBL/GenBank/DDBJ databases">
        <authorList>
            <person name="Varghese N."/>
            <person name="Submissions S."/>
        </authorList>
    </citation>
    <scope>NUCLEOTIDE SEQUENCE [LARGE SCALE GENOMIC DNA]</scope>
    <source>
        <strain evidence="3">CGMCC 1.10223</strain>
    </source>
</reference>
<proteinExistence type="predicted"/>
<dbReference type="AlphaFoldDB" id="A0A1I2HL78"/>
<name>A0A1I2HL78_9BACL</name>
<dbReference type="EMBL" id="FONN01000024">
    <property type="protein sequence ID" value="SFF30432.1"/>
    <property type="molecule type" value="Genomic_DNA"/>
</dbReference>
<keyword evidence="1" id="KW-1133">Transmembrane helix</keyword>
<feature type="transmembrane region" description="Helical" evidence="1">
    <location>
        <begin position="45"/>
        <end position="63"/>
    </location>
</feature>
<evidence type="ECO:0000313" key="3">
    <source>
        <dbReference type="Proteomes" id="UP000183410"/>
    </source>
</evidence>
<keyword evidence="1" id="KW-0812">Transmembrane</keyword>
<accession>A0A1I2HL78</accession>
<organism evidence="2 3">
    <name type="scientific">Paenibacillus algorifonticola</name>
    <dbReference type="NCBI Taxonomy" id="684063"/>
    <lineage>
        <taxon>Bacteria</taxon>
        <taxon>Bacillati</taxon>
        <taxon>Bacillota</taxon>
        <taxon>Bacilli</taxon>
        <taxon>Bacillales</taxon>
        <taxon>Paenibacillaceae</taxon>
        <taxon>Paenibacillus</taxon>
    </lineage>
</organism>
<evidence type="ECO:0000313" key="2">
    <source>
        <dbReference type="EMBL" id="SFF30432.1"/>
    </source>
</evidence>